<sequence length="81" mass="9602">MAHPRVEELKASFKEKTPKQMRTIRNNLNNRIRSFEDEMKFGKTLPKVSASHMFYELELKDLKEVLEFAMKKIRSDEKSGN</sequence>
<accession>A0A2K9NR06</accession>
<evidence type="ECO:0000313" key="1">
    <source>
        <dbReference type="EMBL" id="AUN97949.1"/>
    </source>
</evidence>
<gene>
    <name evidence="1" type="ORF">C0V70_07480</name>
</gene>
<organism evidence="1 2">
    <name type="scientific">Bacteriovorax stolpii</name>
    <name type="common">Bdellovibrio stolpii</name>
    <dbReference type="NCBI Taxonomy" id="960"/>
    <lineage>
        <taxon>Bacteria</taxon>
        <taxon>Pseudomonadati</taxon>
        <taxon>Bdellovibrionota</taxon>
        <taxon>Bacteriovoracia</taxon>
        <taxon>Bacteriovoracales</taxon>
        <taxon>Bacteriovoracaceae</taxon>
        <taxon>Bacteriovorax</taxon>
    </lineage>
</organism>
<proteinExistence type="predicted"/>
<dbReference type="RefSeq" id="WP_102243242.1">
    <property type="nucleotide sequence ID" value="NZ_CP025704.1"/>
</dbReference>
<protein>
    <submittedName>
        <fullName evidence="1">Uncharacterized protein</fullName>
    </submittedName>
</protein>
<keyword evidence="2" id="KW-1185">Reference proteome</keyword>
<evidence type="ECO:0000313" key="2">
    <source>
        <dbReference type="Proteomes" id="UP000235584"/>
    </source>
</evidence>
<dbReference type="KEGG" id="bsto:C0V70_07480"/>
<name>A0A2K9NR06_BACTC</name>
<dbReference type="Proteomes" id="UP000235584">
    <property type="component" value="Chromosome"/>
</dbReference>
<reference evidence="1 2" key="1">
    <citation type="submission" date="2018-01" db="EMBL/GenBank/DDBJ databases">
        <title>Complete genome sequence of Bacteriovorax stolpii DSM12778.</title>
        <authorList>
            <person name="Tang B."/>
            <person name="Chang J."/>
        </authorList>
    </citation>
    <scope>NUCLEOTIDE SEQUENCE [LARGE SCALE GENOMIC DNA]</scope>
    <source>
        <strain evidence="1 2">DSM 12778</strain>
    </source>
</reference>
<dbReference type="EMBL" id="CP025704">
    <property type="protein sequence ID" value="AUN97949.1"/>
    <property type="molecule type" value="Genomic_DNA"/>
</dbReference>
<dbReference type="AlphaFoldDB" id="A0A2K9NR06"/>